<dbReference type="InterPro" id="IPR052353">
    <property type="entry name" value="Benzoxazolinone_Detox_Enz"/>
</dbReference>
<organism evidence="2 3">
    <name type="scientific">Staphylococcus equorum</name>
    <dbReference type="NCBI Taxonomy" id="246432"/>
    <lineage>
        <taxon>Bacteria</taxon>
        <taxon>Bacillati</taxon>
        <taxon>Bacillota</taxon>
        <taxon>Bacilli</taxon>
        <taxon>Bacillales</taxon>
        <taxon>Staphylococcaceae</taxon>
        <taxon>Staphylococcus</taxon>
    </lineage>
</organism>
<dbReference type="Pfam" id="PF03473">
    <property type="entry name" value="MOSC"/>
    <property type="match status" value="1"/>
</dbReference>
<dbReference type="AlphaFoldDB" id="A0A9X4L3I8"/>
<feature type="domain" description="MOSC" evidence="1">
    <location>
        <begin position="31"/>
        <end position="164"/>
    </location>
</feature>
<evidence type="ECO:0000313" key="2">
    <source>
        <dbReference type="EMBL" id="MDG0845733.1"/>
    </source>
</evidence>
<dbReference type="PROSITE" id="PS51340">
    <property type="entry name" value="MOSC"/>
    <property type="match status" value="1"/>
</dbReference>
<comment type="caution">
    <text evidence="2">The sequence shown here is derived from an EMBL/GenBank/DDBJ whole genome shotgun (WGS) entry which is preliminary data.</text>
</comment>
<evidence type="ECO:0000259" key="1">
    <source>
        <dbReference type="PROSITE" id="PS51340"/>
    </source>
</evidence>
<dbReference type="Gene3D" id="2.40.33.20">
    <property type="entry name" value="PK beta-barrel domain-like"/>
    <property type="match status" value="1"/>
</dbReference>
<dbReference type="PANTHER" id="PTHR30212">
    <property type="entry name" value="PROTEIN YIIM"/>
    <property type="match status" value="1"/>
</dbReference>
<gene>
    <name evidence="2" type="ORF">M4L89_05800</name>
</gene>
<sequence>MIYTLDAISTGKIQDLSYSTKRPMRSALNKKRITNQMWLSKTGFIEDEQEYKGHGGPDKALCLYSKKNYELWKNDVSTLPDYAMFGENLTAIDLDENDIYLGDQFQLDEAIVEVSEIREPCWKIQEKYKIPDLVKRMSRSCKTGFYLRVIKEGFVNNAANLELIHSSNTHMPLTVFELNDIYYNDNKNIRRLTDALKNPYLTDERHLKLQKFLKRAQNIAEK</sequence>
<dbReference type="PANTHER" id="PTHR30212:SF4">
    <property type="entry name" value="MOSC DOMAIN-CONTAINING PROTEIN"/>
    <property type="match status" value="1"/>
</dbReference>
<dbReference type="SUPFAM" id="SSF50800">
    <property type="entry name" value="PK beta-barrel domain-like"/>
    <property type="match status" value="1"/>
</dbReference>
<dbReference type="EMBL" id="JAMBQA010000002">
    <property type="protein sequence ID" value="MDG0845733.1"/>
    <property type="molecule type" value="Genomic_DNA"/>
</dbReference>
<dbReference type="GO" id="GO:0030151">
    <property type="term" value="F:molybdenum ion binding"/>
    <property type="evidence" value="ECO:0007669"/>
    <property type="project" value="InterPro"/>
</dbReference>
<dbReference type="InterPro" id="IPR011037">
    <property type="entry name" value="Pyrv_Knase-like_insert_dom_sf"/>
</dbReference>
<accession>A0A9X4L3I8</accession>
<reference evidence="2" key="1">
    <citation type="submission" date="2022-05" db="EMBL/GenBank/DDBJ databases">
        <title>Comparative genomics of Staphylococcus equorum isolates.</title>
        <authorList>
            <person name="Luelf R.H."/>
        </authorList>
    </citation>
    <scope>NUCLEOTIDE SEQUENCE</scope>
    <source>
        <strain evidence="2">TMW 2.2497</strain>
    </source>
</reference>
<dbReference type="Proteomes" id="UP001152422">
    <property type="component" value="Unassembled WGS sequence"/>
</dbReference>
<name>A0A9X4L3I8_9STAP</name>
<dbReference type="InterPro" id="IPR005302">
    <property type="entry name" value="MoCF_Sase_C"/>
</dbReference>
<dbReference type="GO" id="GO:0030170">
    <property type="term" value="F:pyridoxal phosphate binding"/>
    <property type="evidence" value="ECO:0007669"/>
    <property type="project" value="InterPro"/>
</dbReference>
<proteinExistence type="predicted"/>
<protein>
    <submittedName>
        <fullName evidence="2">MOSC domain-containing protein</fullName>
    </submittedName>
</protein>
<dbReference type="GO" id="GO:0003824">
    <property type="term" value="F:catalytic activity"/>
    <property type="evidence" value="ECO:0007669"/>
    <property type="project" value="InterPro"/>
</dbReference>
<keyword evidence="3" id="KW-1185">Reference proteome</keyword>
<dbReference type="RefSeq" id="WP_277583049.1">
    <property type="nucleotide sequence ID" value="NZ_JAMBPY010000002.1"/>
</dbReference>
<evidence type="ECO:0000313" key="3">
    <source>
        <dbReference type="Proteomes" id="UP001152422"/>
    </source>
</evidence>